<organism evidence="2 3">
    <name type="scientific">Enterococcus plantarum</name>
    <dbReference type="NCBI Taxonomy" id="1077675"/>
    <lineage>
        <taxon>Bacteria</taxon>
        <taxon>Bacillati</taxon>
        <taxon>Bacillota</taxon>
        <taxon>Bacilli</taxon>
        <taxon>Lactobacillales</taxon>
        <taxon>Enterococcaceae</taxon>
        <taxon>Enterococcus</taxon>
    </lineage>
</organism>
<dbReference type="AlphaFoldDB" id="A0A2W4BQ77"/>
<protein>
    <submittedName>
        <fullName evidence="2">ISL3 family transposase</fullName>
    </submittedName>
</protein>
<comment type="caution">
    <text evidence="2">The sequence shown here is derived from an EMBL/GenBank/DDBJ whole genome shotgun (WGS) entry which is preliminary data.</text>
</comment>
<dbReference type="EMBL" id="PIEU01000042">
    <property type="protein sequence ID" value="PZL75742.1"/>
    <property type="molecule type" value="Genomic_DNA"/>
</dbReference>
<dbReference type="Proteomes" id="UP000249828">
    <property type="component" value="Unassembled WGS sequence"/>
</dbReference>
<reference evidence="2 3" key="1">
    <citation type="submission" date="2017-11" db="EMBL/GenBank/DDBJ databases">
        <title>Draft genome sequence of Enterococcus plantarum TRW2 strain isolated from lettuce.</title>
        <authorList>
            <person name="Kim E.B."/>
            <person name="Marco M.L."/>
            <person name="Williams T.R."/>
            <person name="You I.H."/>
        </authorList>
    </citation>
    <scope>NUCLEOTIDE SEQUENCE [LARGE SCALE GENOMIC DNA]</scope>
    <source>
        <strain evidence="2 3">TRW2</strain>
    </source>
</reference>
<gene>
    <name evidence="2" type="ORF">CI088_04680</name>
</gene>
<proteinExistence type="predicted"/>
<dbReference type="Pfam" id="PF01610">
    <property type="entry name" value="DDE_Tnp_ISL3"/>
    <property type="match status" value="1"/>
</dbReference>
<dbReference type="InterPro" id="IPR002560">
    <property type="entry name" value="Transposase_DDE"/>
</dbReference>
<feature type="domain" description="Transposase IS204/IS1001/IS1096/IS1165 DDE" evidence="1">
    <location>
        <begin position="1"/>
        <end position="37"/>
    </location>
</feature>
<sequence length="48" mass="5806">FRFPYSNGITEGLNNKLKVIKRVAYGYRNFYHFRSRIYIIQGLTFSQQ</sequence>
<dbReference type="RefSeq" id="WP_146237793.1">
    <property type="nucleotide sequence ID" value="NZ_PIEU01000042.1"/>
</dbReference>
<feature type="non-terminal residue" evidence="2">
    <location>
        <position position="1"/>
    </location>
</feature>
<accession>A0A2W4BQ77</accession>
<evidence type="ECO:0000313" key="3">
    <source>
        <dbReference type="Proteomes" id="UP000249828"/>
    </source>
</evidence>
<keyword evidence="3" id="KW-1185">Reference proteome</keyword>
<evidence type="ECO:0000259" key="1">
    <source>
        <dbReference type="Pfam" id="PF01610"/>
    </source>
</evidence>
<name>A0A2W4BQ77_9ENTE</name>
<evidence type="ECO:0000313" key="2">
    <source>
        <dbReference type="EMBL" id="PZL75742.1"/>
    </source>
</evidence>